<protein>
    <recommendedName>
        <fullName evidence="5">Mid2 domain-containing protein</fullName>
    </recommendedName>
</protein>
<feature type="transmembrane region" description="Helical" evidence="2">
    <location>
        <begin position="136"/>
        <end position="160"/>
    </location>
</feature>
<evidence type="ECO:0000256" key="2">
    <source>
        <dbReference type="SAM" id="Phobius"/>
    </source>
</evidence>
<reference evidence="3" key="1">
    <citation type="journal article" date="2020" name="Stud. Mycol.">
        <title>101 Dothideomycetes genomes: a test case for predicting lifestyles and emergence of pathogens.</title>
        <authorList>
            <person name="Haridas S."/>
            <person name="Albert R."/>
            <person name="Binder M."/>
            <person name="Bloem J."/>
            <person name="Labutti K."/>
            <person name="Salamov A."/>
            <person name="Andreopoulos B."/>
            <person name="Baker S."/>
            <person name="Barry K."/>
            <person name="Bills G."/>
            <person name="Bluhm B."/>
            <person name="Cannon C."/>
            <person name="Castanera R."/>
            <person name="Culley D."/>
            <person name="Daum C."/>
            <person name="Ezra D."/>
            <person name="Gonzalez J."/>
            <person name="Henrissat B."/>
            <person name="Kuo A."/>
            <person name="Liang C."/>
            <person name="Lipzen A."/>
            <person name="Lutzoni F."/>
            <person name="Magnuson J."/>
            <person name="Mondo S."/>
            <person name="Nolan M."/>
            <person name="Ohm R."/>
            <person name="Pangilinan J."/>
            <person name="Park H.-J."/>
            <person name="Ramirez L."/>
            <person name="Alfaro M."/>
            <person name="Sun H."/>
            <person name="Tritt A."/>
            <person name="Yoshinaga Y."/>
            <person name="Zwiers L.-H."/>
            <person name="Turgeon B."/>
            <person name="Goodwin S."/>
            <person name="Spatafora J."/>
            <person name="Crous P."/>
            <person name="Grigoriev I."/>
        </authorList>
    </citation>
    <scope>NUCLEOTIDE SEQUENCE</scope>
    <source>
        <strain evidence="3">CBS 260.36</strain>
    </source>
</reference>
<gene>
    <name evidence="3" type="ORF">K461DRAFT_283010</name>
</gene>
<name>A0A9P4IR66_9PEZI</name>
<keyword evidence="2" id="KW-0812">Transmembrane</keyword>
<evidence type="ECO:0008006" key="5">
    <source>
        <dbReference type="Google" id="ProtNLM"/>
    </source>
</evidence>
<dbReference type="AlphaFoldDB" id="A0A9P4IR66"/>
<feature type="region of interest" description="Disordered" evidence="1">
    <location>
        <begin position="1"/>
        <end position="20"/>
    </location>
</feature>
<proteinExistence type="predicted"/>
<dbReference type="Proteomes" id="UP000799439">
    <property type="component" value="Unassembled WGS sequence"/>
</dbReference>
<dbReference type="EMBL" id="ML996093">
    <property type="protein sequence ID" value="KAF2148552.1"/>
    <property type="molecule type" value="Genomic_DNA"/>
</dbReference>
<organism evidence="3 4">
    <name type="scientific">Myriangium duriaei CBS 260.36</name>
    <dbReference type="NCBI Taxonomy" id="1168546"/>
    <lineage>
        <taxon>Eukaryota</taxon>
        <taxon>Fungi</taxon>
        <taxon>Dikarya</taxon>
        <taxon>Ascomycota</taxon>
        <taxon>Pezizomycotina</taxon>
        <taxon>Dothideomycetes</taxon>
        <taxon>Dothideomycetidae</taxon>
        <taxon>Myriangiales</taxon>
        <taxon>Myriangiaceae</taxon>
        <taxon>Myriangium</taxon>
    </lineage>
</organism>
<accession>A0A9P4IR66</accession>
<evidence type="ECO:0000256" key="1">
    <source>
        <dbReference type="SAM" id="MobiDB-lite"/>
    </source>
</evidence>
<keyword evidence="2" id="KW-0472">Membrane</keyword>
<evidence type="ECO:0000313" key="3">
    <source>
        <dbReference type="EMBL" id="KAF2148552.1"/>
    </source>
</evidence>
<keyword evidence="2" id="KW-1133">Transmembrane helix</keyword>
<comment type="caution">
    <text evidence="3">The sequence shown here is derived from an EMBL/GenBank/DDBJ whole genome shotgun (WGS) entry which is preliminary data.</text>
</comment>
<keyword evidence="4" id="KW-1185">Reference proteome</keyword>
<evidence type="ECO:0000313" key="4">
    <source>
        <dbReference type="Proteomes" id="UP000799439"/>
    </source>
</evidence>
<sequence>MSSKTSTTQCQDDGTSSHVGAVSSHTSIVLFPTGAATPSFVGTVSRQTSIVPSQSSRGSNSIATVSSFIGTIQFQSITTLSSVGAASFTTISASSGPAHPTLADAVSATIPAGSVNPQVSSSGSSSGPKEANMRNIAIGIGAGAAIPLAIAIGVLLVLLLRERRKRTTEPSYTPAEEFTYSPSAGITEFASITKHN</sequence>